<feature type="region of interest" description="Disordered" evidence="1">
    <location>
        <begin position="1"/>
        <end position="125"/>
    </location>
</feature>
<evidence type="ECO:0000313" key="3">
    <source>
        <dbReference type="Proteomes" id="UP000179807"/>
    </source>
</evidence>
<feature type="region of interest" description="Disordered" evidence="1">
    <location>
        <begin position="145"/>
        <end position="168"/>
    </location>
</feature>
<name>A0A1J4K1B7_9EUKA</name>
<dbReference type="GeneID" id="94840090"/>
<dbReference type="AlphaFoldDB" id="A0A1J4K1B7"/>
<feature type="compositionally biased region" description="Polar residues" evidence="1">
    <location>
        <begin position="98"/>
        <end position="115"/>
    </location>
</feature>
<keyword evidence="3" id="KW-1185">Reference proteome</keyword>
<dbReference type="EMBL" id="MLAK01000767">
    <property type="protein sequence ID" value="OHT05175.1"/>
    <property type="molecule type" value="Genomic_DNA"/>
</dbReference>
<proteinExistence type="predicted"/>
<organism evidence="2 3">
    <name type="scientific">Tritrichomonas foetus</name>
    <dbReference type="NCBI Taxonomy" id="1144522"/>
    <lineage>
        <taxon>Eukaryota</taxon>
        <taxon>Metamonada</taxon>
        <taxon>Parabasalia</taxon>
        <taxon>Tritrichomonadida</taxon>
        <taxon>Tritrichomonadidae</taxon>
        <taxon>Tritrichomonas</taxon>
    </lineage>
</organism>
<protein>
    <submittedName>
        <fullName evidence="2">Uncharacterized protein</fullName>
    </submittedName>
</protein>
<sequence>MSRNQSRSSPSNFSKTEIHSSELTSPTSPKVNSGSRNNSFTASPKCTFSSRSPKKTSRLAWKEEEDPRTSEIKYSSQIASEKARNILNSPYISKKGTKNNGTHFFNSDNNLNSGHSVRISREKDSSQISGYYNHVSRLRSYPENENAPIQSPKQILISRQPNLTPTKRERDELISEIDEVLARLENE</sequence>
<evidence type="ECO:0000256" key="1">
    <source>
        <dbReference type="SAM" id="MobiDB-lite"/>
    </source>
</evidence>
<gene>
    <name evidence="2" type="ORF">TRFO_27187</name>
</gene>
<feature type="compositionally biased region" description="Polar residues" evidence="1">
    <location>
        <begin position="147"/>
        <end position="165"/>
    </location>
</feature>
<feature type="compositionally biased region" description="Polar residues" evidence="1">
    <location>
        <begin position="1"/>
        <end position="51"/>
    </location>
</feature>
<evidence type="ECO:0000313" key="2">
    <source>
        <dbReference type="EMBL" id="OHT05175.1"/>
    </source>
</evidence>
<dbReference type="Proteomes" id="UP000179807">
    <property type="component" value="Unassembled WGS sequence"/>
</dbReference>
<dbReference type="VEuPathDB" id="TrichDB:TRFO_27187"/>
<comment type="caution">
    <text evidence="2">The sequence shown here is derived from an EMBL/GenBank/DDBJ whole genome shotgun (WGS) entry which is preliminary data.</text>
</comment>
<dbReference type="RefSeq" id="XP_068358311.1">
    <property type="nucleotide sequence ID" value="XM_068505386.1"/>
</dbReference>
<accession>A0A1J4K1B7</accession>
<feature type="compositionally biased region" description="Basic and acidic residues" evidence="1">
    <location>
        <begin position="60"/>
        <end position="71"/>
    </location>
</feature>
<reference evidence="2" key="1">
    <citation type="submission" date="2016-10" db="EMBL/GenBank/DDBJ databases">
        <authorList>
            <person name="Benchimol M."/>
            <person name="Almeida L.G."/>
            <person name="Vasconcelos A.T."/>
            <person name="Perreira-Neves A."/>
            <person name="Rosa I.A."/>
            <person name="Tasca T."/>
            <person name="Bogo M.R."/>
            <person name="de Souza W."/>
        </authorList>
    </citation>
    <scope>NUCLEOTIDE SEQUENCE [LARGE SCALE GENOMIC DNA]</scope>
    <source>
        <strain evidence="2">K</strain>
    </source>
</reference>